<gene>
    <name evidence="9" type="primary">mreD</name>
    <name evidence="9" type="ORF">F8154_05190</name>
</gene>
<accession>A0A6I0FAT7</accession>
<protein>
    <submittedName>
        <fullName evidence="9">Rod shape-determining protein MreD</fullName>
    </submittedName>
</protein>
<dbReference type="InterPro" id="IPR007227">
    <property type="entry name" value="Cell_shape_determining_MreD"/>
</dbReference>
<feature type="transmembrane region" description="Helical" evidence="8">
    <location>
        <begin position="64"/>
        <end position="83"/>
    </location>
</feature>
<comment type="caution">
    <text evidence="9">The sequence shown here is derived from an EMBL/GenBank/DDBJ whole genome shotgun (WGS) entry which is preliminary data.</text>
</comment>
<feature type="transmembrane region" description="Helical" evidence="8">
    <location>
        <begin position="133"/>
        <end position="152"/>
    </location>
</feature>
<dbReference type="Pfam" id="PF04093">
    <property type="entry name" value="MreD"/>
    <property type="match status" value="1"/>
</dbReference>
<dbReference type="GO" id="GO:0005886">
    <property type="term" value="C:plasma membrane"/>
    <property type="evidence" value="ECO:0007669"/>
    <property type="project" value="UniProtKB-SubCell"/>
</dbReference>
<evidence type="ECO:0000256" key="6">
    <source>
        <dbReference type="ARBA" id="ARBA00022989"/>
    </source>
</evidence>
<evidence type="ECO:0000256" key="3">
    <source>
        <dbReference type="ARBA" id="ARBA00022475"/>
    </source>
</evidence>
<keyword evidence="10" id="KW-1185">Reference proteome</keyword>
<name>A0A6I0FAT7_9FIRM</name>
<dbReference type="RefSeq" id="WP_151860542.1">
    <property type="nucleotide sequence ID" value="NZ_WBZC01000014.1"/>
</dbReference>
<sequence length="165" mass="18671">MKVLIIGFIIVLNLILQSTLFQYIKVLDVLPNTALIIVISLAIYSGKNKGALIGFFVGILQDIIFGRLIGLNAMVFMITGYIVGSINKNLFKDNLLVPFTLTALATIFYEGIYMLLIFLLGYQIDILDIIKKMLLIGALYNAFISVIIYIYVSKLFRSRVMKKRY</sequence>
<keyword evidence="3" id="KW-1003">Cell membrane</keyword>
<dbReference type="NCBIfam" id="TIGR03426">
    <property type="entry name" value="shape_MreD"/>
    <property type="match status" value="1"/>
</dbReference>
<reference evidence="9 10" key="1">
    <citation type="submission" date="2019-10" db="EMBL/GenBank/DDBJ databases">
        <title>Alkaliphilus serpentinus sp. nov. and Alkaliphilus pronyensis sp. nov., two novel anaerobic alkaliphilic species isolated from the serpentinized-hosted hydrothermal field of the Prony Bay (New Caledonia).</title>
        <authorList>
            <person name="Postec A."/>
        </authorList>
    </citation>
    <scope>NUCLEOTIDE SEQUENCE [LARGE SCALE GENOMIC DNA]</scope>
    <source>
        <strain evidence="9 10">LacV</strain>
    </source>
</reference>
<keyword evidence="5" id="KW-0133">Cell shape</keyword>
<evidence type="ECO:0000256" key="5">
    <source>
        <dbReference type="ARBA" id="ARBA00022960"/>
    </source>
</evidence>
<evidence type="ECO:0000256" key="1">
    <source>
        <dbReference type="ARBA" id="ARBA00004651"/>
    </source>
</evidence>
<dbReference type="AlphaFoldDB" id="A0A6I0FAT7"/>
<keyword evidence="6 8" id="KW-1133">Transmembrane helix</keyword>
<dbReference type="InterPro" id="IPR017225">
    <property type="entry name" value="Cell_shape_determin_MreD_prd"/>
</dbReference>
<dbReference type="EMBL" id="WBZC01000014">
    <property type="protein sequence ID" value="KAB3535914.1"/>
    <property type="molecule type" value="Genomic_DNA"/>
</dbReference>
<dbReference type="GO" id="GO:0008360">
    <property type="term" value="P:regulation of cell shape"/>
    <property type="evidence" value="ECO:0007669"/>
    <property type="project" value="UniProtKB-KW"/>
</dbReference>
<keyword evidence="4 8" id="KW-0812">Transmembrane</keyword>
<evidence type="ECO:0000256" key="7">
    <source>
        <dbReference type="ARBA" id="ARBA00023136"/>
    </source>
</evidence>
<dbReference type="PIRSF" id="PIRSF037497">
    <property type="entry name" value="MreD_Clostridium/Treponema_prd"/>
    <property type="match status" value="1"/>
</dbReference>
<evidence type="ECO:0000256" key="2">
    <source>
        <dbReference type="ARBA" id="ARBA00007776"/>
    </source>
</evidence>
<evidence type="ECO:0000256" key="4">
    <source>
        <dbReference type="ARBA" id="ARBA00022692"/>
    </source>
</evidence>
<comment type="subcellular location">
    <subcellularLocation>
        <location evidence="1">Cell membrane</location>
        <topology evidence="1">Multi-pass membrane protein</topology>
    </subcellularLocation>
</comment>
<evidence type="ECO:0000313" key="10">
    <source>
        <dbReference type="Proteomes" id="UP000432715"/>
    </source>
</evidence>
<evidence type="ECO:0000313" key="9">
    <source>
        <dbReference type="EMBL" id="KAB3535914.1"/>
    </source>
</evidence>
<dbReference type="Proteomes" id="UP000432715">
    <property type="component" value="Unassembled WGS sequence"/>
</dbReference>
<comment type="similarity">
    <text evidence="2">Belongs to the MreD family.</text>
</comment>
<evidence type="ECO:0000256" key="8">
    <source>
        <dbReference type="SAM" id="Phobius"/>
    </source>
</evidence>
<feature type="transmembrane region" description="Helical" evidence="8">
    <location>
        <begin position="95"/>
        <end position="121"/>
    </location>
</feature>
<dbReference type="OrthoDB" id="9796616at2"/>
<organism evidence="9 10">
    <name type="scientific">Alkaliphilus pronyensis</name>
    <dbReference type="NCBI Taxonomy" id="1482732"/>
    <lineage>
        <taxon>Bacteria</taxon>
        <taxon>Bacillati</taxon>
        <taxon>Bacillota</taxon>
        <taxon>Clostridia</taxon>
        <taxon>Peptostreptococcales</taxon>
        <taxon>Natronincolaceae</taxon>
        <taxon>Alkaliphilus</taxon>
    </lineage>
</organism>
<proteinExistence type="inferred from homology"/>
<keyword evidence="7 8" id="KW-0472">Membrane</keyword>